<evidence type="ECO:0000313" key="2">
    <source>
        <dbReference type="Proteomes" id="UP000256405"/>
    </source>
</evidence>
<sequence length="163" mass="18612">MNNYKITKDQLETGQQFFRESSINVLTTVSTRINKEQPNFTAVLLALEMHGLDRNSVENLLESIFIIYYIQTDLNKKSIPTISTGQVVKNINGFGQFIEYYNQEKSDDSSDLSQIKFLRDQIVLNFAVETLHKLFGYVKNIPKEVTFGYLGLLKGIEMGADKS</sequence>
<gene>
    <name evidence="1" type="ORF">C8N25_1771</name>
</gene>
<comment type="caution">
    <text evidence="1">The sequence shown here is derived from an EMBL/GenBank/DDBJ whole genome shotgun (WGS) entry which is preliminary data.</text>
</comment>
<organism evidence="1 2">
    <name type="scientific">Algoriphagus antarcticus</name>
    <dbReference type="NCBI Taxonomy" id="238540"/>
    <lineage>
        <taxon>Bacteria</taxon>
        <taxon>Pseudomonadati</taxon>
        <taxon>Bacteroidota</taxon>
        <taxon>Cytophagia</taxon>
        <taxon>Cytophagales</taxon>
        <taxon>Cyclobacteriaceae</taxon>
        <taxon>Algoriphagus</taxon>
    </lineage>
</organism>
<keyword evidence="2" id="KW-1185">Reference proteome</keyword>
<name>A0A3E0CZS7_9BACT</name>
<proteinExistence type="predicted"/>
<reference evidence="1 2" key="1">
    <citation type="submission" date="2018-08" db="EMBL/GenBank/DDBJ databases">
        <title>Genomic Encyclopedia of Archaeal and Bacterial Type Strains, Phase II (KMG-II): from individual species to whole genera.</title>
        <authorList>
            <person name="Goeker M."/>
        </authorList>
    </citation>
    <scope>NUCLEOTIDE SEQUENCE [LARGE SCALE GENOMIC DNA]</scope>
    <source>
        <strain evidence="1 2">DSM 15986</strain>
    </source>
</reference>
<evidence type="ECO:0000313" key="1">
    <source>
        <dbReference type="EMBL" id="REG74738.1"/>
    </source>
</evidence>
<dbReference type="EMBL" id="QUNF01000077">
    <property type="protein sequence ID" value="REG74738.1"/>
    <property type="molecule type" value="Genomic_DNA"/>
</dbReference>
<protein>
    <submittedName>
        <fullName evidence="1">Uncharacterized protein</fullName>
    </submittedName>
</protein>
<accession>A0A3E0CZS7</accession>
<dbReference type="Proteomes" id="UP000256405">
    <property type="component" value="Unassembled WGS sequence"/>
</dbReference>
<dbReference type="AlphaFoldDB" id="A0A3E0CZS7"/>